<gene>
    <name evidence="5" type="ORF">ISQ19_02845</name>
</gene>
<dbReference type="GO" id="GO:0051301">
    <property type="term" value="P:cell division"/>
    <property type="evidence" value="ECO:0007669"/>
    <property type="project" value="UniProtKB-KW"/>
</dbReference>
<dbReference type="Pfam" id="PF02875">
    <property type="entry name" value="Mur_ligase_C"/>
    <property type="match status" value="1"/>
</dbReference>
<dbReference type="GO" id="GO:0005737">
    <property type="term" value="C:cytoplasm"/>
    <property type="evidence" value="ECO:0007669"/>
    <property type="project" value="UniProtKB-SubCell"/>
</dbReference>
<dbReference type="EMBL" id="JADHOK010000023">
    <property type="protein sequence ID" value="MBL6761615.1"/>
    <property type="molecule type" value="Genomic_DNA"/>
</dbReference>
<dbReference type="EC" id="6.3.2.13" evidence="5"/>
<evidence type="ECO:0000313" key="6">
    <source>
        <dbReference type="Proteomes" id="UP000785783"/>
    </source>
</evidence>
<keyword evidence="2" id="KW-0573">Peptidoglycan synthesis</keyword>
<accession>A0A937HCP4</accession>
<evidence type="ECO:0000256" key="2">
    <source>
        <dbReference type="RuleBase" id="RU004135"/>
    </source>
</evidence>
<keyword evidence="5" id="KW-0436">Ligase</keyword>
<protein>
    <submittedName>
        <fullName evidence="5">UDP-N-acetylmuramoyl-L-alanyl-D-glutamate--2, 6-diaminopimelate ligase</fullName>
        <ecNumber evidence="5">6.3.2.13</ecNumber>
    </submittedName>
</protein>
<keyword evidence="2" id="KW-0131">Cell cycle</keyword>
<dbReference type="GO" id="GO:0005524">
    <property type="term" value="F:ATP binding"/>
    <property type="evidence" value="ECO:0007669"/>
    <property type="project" value="InterPro"/>
</dbReference>
<reference evidence="5" key="1">
    <citation type="submission" date="2020-10" db="EMBL/GenBank/DDBJ databases">
        <title>Microbiome of the Black Sea water column analyzed by genome centric metagenomics.</title>
        <authorList>
            <person name="Cabello-Yeves P.J."/>
            <person name="Callieri C."/>
            <person name="Picazo A."/>
            <person name="Mehrshad M."/>
            <person name="Haro-Moreno J.M."/>
            <person name="Roda-Garcia J."/>
            <person name="Dzembekova N."/>
            <person name="Slabakova V."/>
            <person name="Slabakova N."/>
            <person name="Moncheva S."/>
            <person name="Rodriguez-Valera F."/>
        </authorList>
    </citation>
    <scope>NUCLEOTIDE SEQUENCE</scope>
    <source>
        <strain evidence="5">BS307-5m-G5</strain>
    </source>
</reference>
<feature type="non-terminal residue" evidence="5">
    <location>
        <position position="1"/>
    </location>
</feature>
<dbReference type="Gene3D" id="3.40.1190.10">
    <property type="entry name" value="Mur-like, catalytic domain"/>
    <property type="match status" value="1"/>
</dbReference>
<dbReference type="Gene3D" id="3.90.190.20">
    <property type="entry name" value="Mur ligase, C-terminal domain"/>
    <property type="match status" value="1"/>
</dbReference>
<dbReference type="SUPFAM" id="SSF53623">
    <property type="entry name" value="MurD-like peptide ligases, catalytic domain"/>
    <property type="match status" value="1"/>
</dbReference>
<dbReference type="InterPro" id="IPR004101">
    <property type="entry name" value="Mur_ligase_C"/>
</dbReference>
<dbReference type="PANTHER" id="PTHR23135">
    <property type="entry name" value="MUR LIGASE FAMILY MEMBER"/>
    <property type="match status" value="1"/>
</dbReference>
<feature type="domain" description="Mur ligase central" evidence="4">
    <location>
        <begin position="27"/>
        <end position="234"/>
    </location>
</feature>
<dbReference type="Pfam" id="PF08245">
    <property type="entry name" value="Mur_ligase_M"/>
    <property type="match status" value="1"/>
</dbReference>
<dbReference type="InterPro" id="IPR005761">
    <property type="entry name" value="UDP-N-AcMur-Glu-dNH2Pim_ligase"/>
</dbReference>
<evidence type="ECO:0000259" key="3">
    <source>
        <dbReference type="Pfam" id="PF02875"/>
    </source>
</evidence>
<comment type="similarity">
    <text evidence="1">Belongs to the MurCDEF family. MurE subfamily.</text>
</comment>
<evidence type="ECO:0000313" key="5">
    <source>
        <dbReference type="EMBL" id="MBL6761615.1"/>
    </source>
</evidence>
<proteinExistence type="inferred from homology"/>
<dbReference type="GO" id="GO:0071555">
    <property type="term" value="P:cell wall organization"/>
    <property type="evidence" value="ECO:0007669"/>
    <property type="project" value="UniProtKB-KW"/>
</dbReference>
<dbReference type="PANTHER" id="PTHR23135:SF4">
    <property type="entry name" value="UDP-N-ACETYLMURAMOYL-L-ALANYL-D-GLUTAMATE--2,6-DIAMINOPIMELATE LIGASE MURE HOMOLOG, CHLOROPLASTIC"/>
    <property type="match status" value="1"/>
</dbReference>
<keyword evidence="2" id="KW-0133">Cell shape</keyword>
<dbReference type="GO" id="GO:0009252">
    <property type="term" value="P:peptidoglycan biosynthetic process"/>
    <property type="evidence" value="ECO:0007669"/>
    <property type="project" value="UniProtKB-KW"/>
</dbReference>
<dbReference type="GO" id="GO:0008765">
    <property type="term" value="F:UDP-N-acetylmuramoylalanyl-D-glutamate-2,6-diaminopimelate ligase activity"/>
    <property type="evidence" value="ECO:0007669"/>
    <property type="project" value="UniProtKB-EC"/>
</dbReference>
<dbReference type="SUPFAM" id="SSF53244">
    <property type="entry name" value="MurD-like peptide ligases, peptide-binding domain"/>
    <property type="match status" value="1"/>
</dbReference>
<keyword evidence="2" id="KW-0132">Cell division</keyword>
<dbReference type="NCBIfam" id="TIGR01085">
    <property type="entry name" value="murE"/>
    <property type="match status" value="1"/>
</dbReference>
<comment type="pathway">
    <text evidence="2">Cell wall biogenesis; peptidoglycan biosynthesis.</text>
</comment>
<dbReference type="InterPro" id="IPR036615">
    <property type="entry name" value="Mur_ligase_C_dom_sf"/>
</dbReference>
<dbReference type="InterPro" id="IPR036565">
    <property type="entry name" value="Mur-like_cat_sf"/>
</dbReference>
<comment type="subcellular location">
    <subcellularLocation>
        <location evidence="2">Cytoplasm</location>
    </subcellularLocation>
</comment>
<dbReference type="GO" id="GO:0008360">
    <property type="term" value="P:regulation of cell shape"/>
    <property type="evidence" value="ECO:0007669"/>
    <property type="project" value="UniProtKB-KW"/>
</dbReference>
<evidence type="ECO:0000256" key="1">
    <source>
        <dbReference type="ARBA" id="ARBA00005898"/>
    </source>
</evidence>
<dbReference type="Proteomes" id="UP000785783">
    <property type="component" value="Unassembled WGS sequence"/>
</dbReference>
<organism evidence="5 6">
    <name type="scientific">PS1 clade bacterium</name>
    <dbReference type="NCBI Taxonomy" id="2175152"/>
    <lineage>
        <taxon>Bacteria</taxon>
        <taxon>Pseudomonadati</taxon>
        <taxon>Pseudomonadota</taxon>
        <taxon>Alphaproteobacteria</taxon>
        <taxon>PS1 clade</taxon>
    </lineage>
</organism>
<evidence type="ECO:0000259" key="4">
    <source>
        <dbReference type="Pfam" id="PF08245"/>
    </source>
</evidence>
<dbReference type="InterPro" id="IPR013221">
    <property type="entry name" value="Mur_ligase_cen"/>
</dbReference>
<feature type="domain" description="Mur ligase C-terminal" evidence="3">
    <location>
        <begin position="256"/>
        <end position="382"/>
    </location>
</feature>
<name>A0A937HCP4_9PROT</name>
<dbReference type="AlphaFoldDB" id="A0A937HCP4"/>
<dbReference type="NCBIfam" id="NF001124">
    <property type="entry name" value="PRK00139.1-2"/>
    <property type="match status" value="1"/>
</dbReference>
<sequence length="414" mass="43181">TSDNPRRDLAFMAARFFEVQPPHIAAVTGTNGKTSTASFLRQLCTAAGHKSAAMGTLGVELSGDAEGLNAGLDHTTPEPVRLHAALRDLVAHGVTHLAMEASSHGLAQYRLDAVNLAIAGFTNLSRDHLDYHDSAEDYAAAKQRLFTEVLALDGTAVITMTHEAGAQIAAACEAAGRAVMPVGREGDNVHIAITGRRATGLDVAVTLDGMTHNVALPLIGDFQIENLTLALGMAKALGVDNETLHDACHSLHAPQGRMQLAGRTADGAAVFVDYAHTPDALENALSALRRHVPQGGRLLVMFGCGGDRDAGKRPQMGAIAAANADMVFVTDDNPRHEDAAGIRAAILQNCPDATEIGERAAAIEAVLDTAQANDLILLAGKGHESGQIVGDIILPFDDVKIAQSVLASKGGQHA</sequence>
<keyword evidence="2" id="KW-0961">Cell wall biogenesis/degradation</keyword>
<comment type="caution">
    <text evidence="5">The sequence shown here is derived from an EMBL/GenBank/DDBJ whole genome shotgun (WGS) entry which is preliminary data.</text>
</comment>